<feature type="transmembrane region" description="Helical" evidence="6">
    <location>
        <begin position="326"/>
        <end position="351"/>
    </location>
</feature>
<comment type="caution">
    <text evidence="8">The sequence shown here is derived from an EMBL/GenBank/DDBJ whole genome shotgun (WGS) entry which is preliminary data.</text>
</comment>
<dbReference type="GO" id="GO:0016020">
    <property type="term" value="C:membrane"/>
    <property type="evidence" value="ECO:0007669"/>
    <property type="project" value="UniProtKB-SubCell"/>
</dbReference>
<keyword evidence="3 6" id="KW-0812">Transmembrane</keyword>
<proteinExistence type="inferred from homology"/>
<reference evidence="8" key="1">
    <citation type="submission" date="2021-03" db="EMBL/GenBank/DDBJ databases">
        <title>Comparative genomics and phylogenomic investigation of the class Geoglossomycetes provide insights into ecological specialization and systematics.</title>
        <authorList>
            <person name="Melie T."/>
            <person name="Pirro S."/>
            <person name="Miller A.N."/>
            <person name="Quandt A."/>
        </authorList>
    </citation>
    <scope>NUCLEOTIDE SEQUENCE</scope>
    <source>
        <strain evidence="8">GBOQ0MN5Z8</strain>
    </source>
</reference>
<evidence type="ECO:0000256" key="2">
    <source>
        <dbReference type="ARBA" id="ARBA00010992"/>
    </source>
</evidence>
<accession>A0A9P8IDK3</accession>
<gene>
    <name evidence="8" type="ORF">FGG08_001473</name>
</gene>
<dbReference type="InterPro" id="IPR020846">
    <property type="entry name" value="MFS_dom"/>
</dbReference>
<dbReference type="EMBL" id="JAGHQL010000019">
    <property type="protein sequence ID" value="KAH0544446.1"/>
    <property type="molecule type" value="Genomic_DNA"/>
</dbReference>
<dbReference type="InterPro" id="IPR005829">
    <property type="entry name" value="Sugar_transporter_CS"/>
</dbReference>
<dbReference type="FunFam" id="1.20.1250.20:FF:000078">
    <property type="entry name" value="MFS maltose transporter, putative"/>
    <property type="match status" value="1"/>
</dbReference>
<feature type="transmembrane region" description="Helical" evidence="6">
    <location>
        <begin position="112"/>
        <end position="133"/>
    </location>
</feature>
<feature type="transmembrane region" description="Helical" evidence="6">
    <location>
        <begin position="197"/>
        <end position="220"/>
    </location>
</feature>
<dbReference type="PANTHER" id="PTHR48022">
    <property type="entry name" value="PLASTIDIC GLUCOSE TRANSPORTER 4"/>
    <property type="match status" value="1"/>
</dbReference>
<sequence length="417" mass="45834">MASMFFGGLFAGWLLDTVGRRLSLAIACVISIGGVTAQYVASRPVIFLTGKMITGFTQGLFLTIAPAYISEISPTVLRGAFIASVNFSIVLGQLLAQLVLKGASFQPGNRVYKILFAVQWGFSGLTLLGVPFMPESPWWLIRRGEHERARVALRRLCRQGLVELRFREISDTIAESLLEGKAKYTDCFRGTDLRRTLIAMAVFIVQPLSGGPFVTGYQTYYLQLAGLPVDQTYTLTGANFAVMLVGNCIGMYLCERVGRRPIMLWGSYGLTILLIFIGVLGSIPVHATVYPQVVFMSLWGLAYQVTIGAVGWAVSAEVSTPRLRGATQALCTMTNAVIGVILAFTLPYMITPNKGDMGAKICFVFLAFMIPIDIWAFYNFPELRGRSYMELDFLFHARVKTRKFGGHKIPSLSSGSC</sequence>
<evidence type="ECO:0000256" key="6">
    <source>
        <dbReference type="SAM" id="Phobius"/>
    </source>
</evidence>
<dbReference type="Pfam" id="PF00083">
    <property type="entry name" value="Sugar_tr"/>
    <property type="match status" value="1"/>
</dbReference>
<evidence type="ECO:0000256" key="5">
    <source>
        <dbReference type="ARBA" id="ARBA00023136"/>
    </source>
</evidence>
<dbReference type="Proteomes" id="UP000698800">
    <property type="component" value="Unassembled WGS sequence"/>
</dbReference>
<dbReference type="InterPro" id="IPR050360">
    <property type="entry name" value="MFS_Sugar_Transporters"/>
</dbReference>
<feature type="transmembrane region" description="Helical" evidence="6">
    <location>
        <begin position="232"/>
        <end position="253"/>
    </location>
</feature>
<dbReference type="Gene3D" id="1.20.1250.20">
    <property type="entry name" value="MFS general substrate transporter like domains"/>
    <property type="match status" value="1"/>
</dbReference>
<feature type="transmembrane region" description="Helical" evidence="6">
    <location>
        <begin position="265"/>
        <end position="287"/>
    </location>
</feature>
<keyword evidence="5 6" id="KW-0472">Membrane</keyword>
<dbReference type="SUPFAM" id="SSF103473">
    <property type="entry name" value="MFS general substrate transporter"/>
    <property type="match status" value="1"/>
</dbReference>
<feature type="transmembrane region" description="Helical" evidence="6">
    <location>
        <begin position="46"/>
        <end position="69"/>
    </location>
</feature>
<dbReference type="AlphaFoldDB" id="A0A9P8IDK3"/>
<feature type="transmembrane region" description="Helical" evidence="6">
    <location>
        <begin position="81"/>
        <end position="100"/>
    </location>
</feature>
<dbReference type="InterPro" id="IPR036259">
    <property type="entry name" value="MFS_trans_sf"/>
</dbReference>
<evidence type="ECO:0000313" key="8">
    <source>
        <dbReference type="EMBL" id="KAH0544446.1"/>
    </source>
</evidence>
<evidence type="ECO:0000256" key="4">
    <source>
        <dbReference type="ARBA" id="ARBA00022989"/>
    </source>
</evidence>
<dbReference type="GO" id="GO:0005351">
    <property type="term" value="F:carbohydrate:proton symporter activity"/>
    <property type="evidence" value="ECO:0007669"/>
    <property type="project" value="TreeGrafter"/>
</dbReference>
<feature type="transmembrane region" description="Helical" evidence="6">
    <location>
        <begin position="293"/>
        <end position="314"/>
    </location>
</feature>
<dbReference type="PROSITE" id="PS50850">
    <property type="entry name" value="MFS"/>
    <property type="match status" value="1"/>
</dbReference>
<evidence type="ECO:0000256" key="3">
    <source>
        <dbReference type="ARBA" id="ARBA00022692"/>
    </source>
</evidence>
<protein>
    <recommendedName>
        <fullName evidence="7">Major facilitator superfamily (MFS) profile domain-containing protein</fullName>
    </recommendedName>
</protein>
<dbReference type="PROSITE" id="PS00217">
    <property type="entry name" value="SUGAR_TRANSPORT_2"/>
    <property type="match status" value="1"/>
</dbReference>
<comment type="similarity">
    <text evidence="2">Belongs to the major facilitator superfamily. Sugar transporter (TC 2.A.1.1) family.</text>
</comment>
<dbReference type="PANTHER" id="PTHR48022:SF51">
    <property type="entry name" value="ALPHA-GLUCOSIDE TRANSPORTER, PUTATIVE (AFU_ORTHOLOGUE AFUA_6G11920)-RELATED"/>
    <property type="match status" value="1"/>
</dbReference>
<feature type="domain" description="Major facilitator superfamily (MFS) profile" evidence="7">
    <location>
        <begin position="1"/>
        <end position="384"/>
    </location>
</feature>
<feature type="transmembrane region" description="Helical" evidence="6">
    <location>
        <begin position="357"/>
        <end position="378"/>
    </location>
</feature>
<keyword evidence="9" id="KW-1185">Reference proteome</keyword>
<comment type="subcellular location">
    <subcellularLocation>
        <location evidence="1">Membrane</location>
        <topology evidence="1">Multi-pass membrane protein</topology>
    </subcellularLocation>
</comment>
<evidence type="ECO:0000259" key="7">
    <source>
        <dbReference type="PROSITE" id="PS50850"/>
    </source>
</evidence>
<feature type="transmembrane region" description="Helical" evidence="6">
    <location>
        <begin position="21"/>
        <end position="40"/>
    </location>
</feature>
<keyword evidence="4 6" id="KW-1133">Transmembrane helix</keyword>
<organism evidence="8 9">
    <name type="scientific">Glutinoglossum americanum</name>
    <dbReference type="NCBI Taxonomy" id="1670608"/>
    <lineage>
        <taxon>Eukaryota</taxon>
        <taxon>Fungi</taxon>
        <taxon>Dikarya</taxon>
        <taxon>Ascomycota</taxon>
        <taxon>Pezizomycotina</taxon>
        <taxon>Geoglossomycetes</taxon>
        <taxon>Geoglossales</taxon>
        <taxon>Geoglossaceae</taxon>
        <taxon>Glutinoglossum</taxon>
    </lineage>
</organism>
<dbReference type="InterPro" id="IPR005828">
    <property type="entry name" value="MFS_sugar_transport-like"/>
</dbReference>
<evidence type="ECO:0000313" key="9">
    <source>
        <dbReference type="Proteomes" id="UP000698800"/>
    </source>
</evidence>
<evidence type="ECO:0000256" key="1">
    <source>
        <dbReference type="ARBA" id="ARBA00004141"/>
    </source>
</evidence>
<dbReference type="OrthoDB" id="6612291at2759"/>
<name>A0A9P8IDK3_9PEZI</name>